<gene>
    <name evidence="1" type="ORF">FM996_21180</name>
</gene>
<organism evidence="1 2">
    <name type="scientific">Methylosinus sporium</name>
    <dbReference type="NCBI Taxonomy" id="428"/>
    <lineage>
        <taxon>Bacteria</taxon>
        <taxon>Pseudomonadati</taxon>
        <taxon>Pseudomonadota</taxon>
        <taxon>Alphaproteobacteria</taxon>
        <taxon>Hyphomicrobiales</taxon>
        <taxon>Methylocystaceae</taxon>
        <taxon>Methylosinus</taxon>
    </lineage>
</organism>
<evidence type="ECO:0000313" key="1">
    <source>
        <dbReference type="EMBL" id="TRL22636.1"/>
    </source>
</evidence>
<reference evidence="1 2" key="1">
    <citation type="submission" date="2019-07" db="EMBL/GenBank/DDBJ databases">
        <title>Ln-dependent methylotrophs.</title>
        <authorList>
            <person name="Tani A."/>
        </authorList>
    </citation>
    <scope>NUCLEOTIDE SEQUENCE [LARGE SCALE GENOMIC DNA]</scope>
    <source>
        <strain evidence="1 2">SM89A</strain>
    </source>
</reference>
<dbReference type="Proteomes" id="UP000316781">
    <property type="component" value="Unassembled WGS sequence"/>
</dbReference>
<comment type="caution">
    <text evidence="1">The sequence shown here is derived from an EMBL/GenBank/DDBJ whole genome shotgun (WGS) entry which is preliminary data.</text>
</comment>
<evidence type="ECO:0000313" key="2">
    <source>
        <dbReference type="Proteomes" id="UP000316781"/>
    </source>
</evidence>
<proteinExistence type="predicted"/>
<dbReference type="EMBL" id="VJMF01000125">
    <property type="protein sequence ID" value="TRL22636.1"/>
    <property type="molecule type" value="Genomic_DNA"/>
</dbReference>
<protein>
    <submittedName>
        <fullName evidence="1">Uncharacterized protein</fullName>
    </submittedName>
</protein>
<sequence length="106" mass="11675">MAKKPEARSEAIPSTEHRRVENGLRAVGAAARVFLTDELQAREIKITRIAPPAGEEGVWTVEADVLTPDLAVKALGIPVSQEVLKRERWSLDMDSQLAVIAFELDE</sequence>
<dbReference type="AlphaFoldDB" id="A0A549SCQ8"/>
<accession>A0A549SCQ8</accession>
<name>A0A549SCQ8_METSR</name>